<evidence type="ECO:0000313" key="2">
    <source>
        <dbReference type="EMBL" id="PLW34485.1"/>
    </source>
</evidence>
<proteinExistence type="predicted"/>
<accession>A0A2N5TCZ2</accession>
<organism evidence="1 3">
    <name type="scientific">Puccinia coronata f. sp. avenae</name>
    <dbReference type="NCBI Taxonomy" id="200324"/>
    <lineage>
        <taxon>Eukaryota</taxon>
        <taxon>Fungi</taxon>
        <taxon>Dikarya</taxon>
        <taxon>Basidiomycota</taxon>
        <taxon>Pucciniomycotina</taxon>
        <taxon>Pucciniomycetes</taxon>
        <taxon>Pucciniales</taxon>
        <taxon>Pucciniaceae</taxon>
        <taxon>Puccinia</taxon>
    </lineage>
</organism>
<protein>
    <recommendedName>
        <fullName evidence="4">HAT C-terminal dimerisation domain-containing protein</fullName>
    </recommendedName>
</protein>
<dbReference type="EMBL" id="PGCI01000635">
    <property type="protein sequence ID" value="PLW23373.1"/>
    <property type="molecule type" value="Genomic_DNA"/>
</dbReference>
<dbReference type="AlphaFoldDB" id="A0A2N5TCZ2"/>
<evidence type="ECO:0008006" key="4">
    <source>
        <dbReference type="Google" id="ProtNLM"/>
    </source>
</evidence>
<evidence type="ECO:0000313" key="1">
    <source>
        <dbReference type="EMBL" id="PLW23373.1"/>
    </source>
</evidence>
<dbReference type="Proteomes" id="UP000235392">
    <property type="component" value="Unassembled WGS sequence"/>
</dbReference>
<dbReference type="EMBL" id="PGCI01000196">
    <property type="protein sequence ID" value="PLW34485.1"/>
    <property type="molecule type" value="Genomic_DNA"/>
</dbReference>
<comment type="caution">
    <text evidence="1">The sequence shown here is derived from an EMBL/GenBank/DDBJ whole genome shotgun (WGS) entry which is preliminary data.</text>
</comment>
<reference evidence="1 3" key="1">
    <citation type="submission" date="2017-11" db="EMBL/GenBank/DDBJ databases">
        <title>De novo assembly and phasing of dikaryotic genomes from two isolates of Puccinia coronata f. sp. avenae, the causal agent of oat crown rust.</title>
        <authorList>
            <person name="Miller M.E."/>
            <person name="Zhang Y."/>
            <person name="Omidvar V."/>
            <person name="Sperschneider J."/>
            <person name="Schwessinger B."/>
            <person name="Raley C."/>
            <person name="Palmer J.M."/>
            <person name="Garnica D."/>
            <person name="Upadhyaya N."/>
            <person name="Rathjen J."/>
            <person name="Taylor J.M."/>
            <person name="Park R.F."/>
            <person name="Dodds P.N."/>
            <person name="Hirsch C.D."/>
            <person name="Kianian S.F."/>
            <person name="Figueroa M."/>
        </authorList>
    </citation>
    <scope>NUCLEOTIDE SEQUENCE [LARGE SCALE GENOMIC DNA]</scope>
    <source>
        <strain evidence="1">12SD80</strain>
    </source>
</reference>
<name>A0A2N5TCZ2_9BASI</name>
<evidence type="ECO:0000313" key="3">
    <source>
        <dbReference type="Proteomes" id="UP000235392"/>
    </source>
</evidence>
<sequence>MGSDYPLIKVAVKKFPNSEVMVIPNPPSNNSTLIMAPLASRTQEQSTPQEDEVGTYLKAKLSIFKVNEINSNNTPLKWWKANMN</sequence>
<gene>
    <name evidence="2" type="ORF">PCASD_09811</name>
    <name evidence="1" type="ORF">PCASD_11900</name>
</gene>